<evidence type="ECO:0000313" key="7">
    <source>
        <dbReference type="Proteomes" id="UP000503447"/>
    </source>
</evidence>
<proteinExistence type="predicted"/>
<dbReference type="GO" id="GO:0019894">
    <property type="term" value="F:kinesin binding"/>
    <property type="evidence" value="ECO:0007669"/>
    <property type="project" value="TreeGrafter"/>
</dbReference>
<evidence type="ECO:0000256" key="4">
    <source>
        <dbReference type="ARBA" id="ARBA00022803"/>
    </source>
</evidence>
<dbReference type="PANTHER" id="PTHR45783">
    <property type="entry name" value="KINESIN LIGHT CHAIN"/>
    <property type="match status" value="1"/>
</dbReference>
<evidence type="ECO:0008006" key="8">
    <source>
        <dbReference type="Google" id="ProtNLM"/>
    </source>
</evidence>
<keyword evidence="3" id="KW-0677">Repeat</keyword>
<keyword evidence="4" id="KW-0802">TPR repeat</keyword>
<dbReference type="PANTHER" id="PTHR45783:SF3">
    <property type="entry name" value="KINESIN LIGHT CHAIN"/>
    <property type="match status" value="1"/>
</dbReference>
<dbReference type="SUPFAM" id="SSF48452">
    <property type="entry name" value="TPR-like"/>
    <property type="match status" value="1"/>
</dbReference>
<evidence type="ECO:0000256" key="5">
    <source>
        <dbReference type="SAM" id="MobiDB-lite"/>
    </source>
</evidence>
<reference evidence="7" key="1">
    <citation type="submission" date="2020-05" db="EMBL/GenBank/DDBJ databases">
        <title>Frigoriglobus tundricola gen. nov., sp. nov., a psychrotolerant cellulolytic planctomycete of the family Gemmataceae with two divergent copies of 16S rRNA gene.</title>
        <authorList>
            <person name="Kulichevskaya I.S."/>
            <person name="Ivanova A.A."/>
            <person name="Naumoff D.G."/>
            <person name="Beletsky A.V."/>
            <person name="Rijpstra W.I.C."/>
            <person name="Sinninghe Damste J.S."/>
            <person name="Mardanov A.V."/>
            <person name="Ravin N.V."/>
            <person name="Dedysh S.N."/>
        </authorList>
    </citation>
    <scope>NUCLEOTIDE SEQUENCE [LARGE SCALE GENOMIC DNA]</scope>
    <source>
        <strain evidence="7">PL17</strain>
    </source>
</reference>
<evidence type="ECO:0000256" key="3">
    <source>
        <dbReference type="ARBA" id="ARBA00022737"/>
    </source>
</evidence>
<dbReference type="KEGG" id="ftj:FTUN_1304"/>
<dbReference type="InterPro" id="IPR002151">
    <property type="entry name" value="Kinesin_light"/>
</dbReference>
<gene>
    <name evidence="6" type="ORF">FTUN_1304</name>
</gene>
<name>A0A6M5YKI8_9BACT</name>
<dbReference type="Proteomes" id="UP000503447">
    <property type="component" value="Chromosome"/>
</dbReference>
<protein>
    <recommendedName>
        <fullName evidence="8">Tetratricopeptide repeat protein</fullName>
    </recommendedName>
</protein>
<dbReference type="GO" id="GO:0007018">
    <property type="term" value="P:microtubule-based movement"/>
    <property type="evidence" value="ECO:0007669"/>
    <property type="project" value="TreeGrafter"/>
</dbReference>
<feature type="region of interest" description="Disordered" evidence="5">
    <location>
        <begin position="187"/>
        <end position="214"/>
    </location>
</feature>
<dbReference type="InterPro" id="IPR011990">
    <property type="entry name" value="TPR-like_helical_dom_sf"/>
</dbReference>
<keyword evidence="2" id="KW-0963">Cytoplasm</keyword>
<dbReference type="AlphaFoldDB" id="A0A6M5YKI8"/>
<sequence length="214" mass="23615">MRGLQHRSRRARPVREFVRLKRGAMMSDGESTPLDFQAAAAFDHLAVECRCHDRRSDAVSYYRRALAIRERVLGPDHHNVANSLVRLASTVGEPGWRGPEAEALWRRALGIYERCLHEQSAVRGELFVHVFMGLVGTLNNVAGVARHRGDMGAAEQDYRRIGALIADAFGPGCDWLPPADPFAAALIEQGKKGSAEGQSMQDPAEPHAAPDRRT</sequence>
<dbReference type="GO" id="GO:0005737">
    <property type="term" value="C:cytoplasm"/>
    <property type="evidence" value="ECO:0007669"/>
    <property type="project" value="UniProtKB-SubCell"/>
</dbReference>
<dbReference type="Gene3D" id="1.25.40.10">
    <property type="entry name" value="Tetratricopeptide repeat domain"/>
    <property type="match status" value="1"/>
</dbReference>
<dbReference type="Pfam" id="PF13374">
    <property type="entry name" value="TPR_10"/>
    <property type="match status" value="1"/>
</dbReference>
<evidence type="ECO:0000256" key="2">
    <source>
        <dbReference type="ARBA" id="ARBA00022490"/>
    </source>
</evidence>
<dbReference type="GO" id="GO:0005871">
    <property type="term" value="C:kinesin complex"/>
    <property type="evidence" value="ECO:0007669"/>
    <property type="project" value="InterPro"/>
</dbReference>
<organism evidence="6 7">
    <name type="scientific">Frigoriglobus tundricola</name>
    <dbReference type="NCBI Taxonomy" id="2774151"/>
    <lineage>
        <taxon>Bacteria</taxon>
        <taxon>Pseudomonadati</taxon>
        <taxon>Planctomycetota</taxon>
        <taxon>Planctomycetia</taxon>
        <taxon>Gemmatales</taxon>
        <taxon>Gemmataceae</taxon>
        <taxon>Frigoriglobus</taxon>
    </lineage>
</organism>
<keyword evidence="7" id="KW-1185">Reference proteome</keyword>
<evidence type="ECO:0000256" key="1">
    <source>
        <dbReference type="ARBA" id="ARBA00004496"/>
    </source>
</evidence>
<feature type="compositionally biased region" description="Basic and acidic residues" evidence="5">
    <location>
        <begin position="204"/>
        <end position="214"/>
    </location>
</feature>
<accession>A0A6M5YKI8</accession>
<dbReference type="EMBL" id="CP053452">
    <property type="protein sequence ID" value="QJW93793.1"/>
    <property type="molecule type" value="Genomic_DNA"/>
</dbReference>
<comment type="subcellular location">
    <subcellularLocation>
        <location evidence="1">Cytoplasm</location>
    </subcellularLocation>
</comment>
<evidence type="ECO:0000313" key="6">
    <source>
        <dbReference type="EMBL" id="QJW93793.1"/>
    </source>
</evidence>